<feature type="domain" description="Low molecular weight protein antigen 6 PH" evidence="2">
    <location>
        <begin position="73"/>
        <end position="143"/>
    </location>
</feature>
<feature type="transmembrane region" description="Helical" evidence="1">
    <location>
        <begin position="19"/>
        <end position="41"/>
    </location>
</feature>
<organism evidence="3 4">
    <name type="scientific">Amycolatopsis bartoniae</name>
    <dbReference type="NCBI Taxonomy" id="941986"/>
    <lineage>
        <taxon>Bacteria</taxon>
        <taxon>Bacillati</taxon>
        <taxon>Actinomycetota</taxon>
        <taxon>Actinomycetes</taxon>
        <taxon>Pseudonocardiales</taxon>
        <taxon>Pseudonocardiaceae</taxon>
        <taxon>Amycolatopsis</taxon>
    </lineage>
</organism>
<proteinExistence type="predicted"/>
<gene>
    <name evidence="3" type="ORF">GCM10017566_09510</name>
</gene>
<accession>A0A8H9MAQ5</accession>
<dbReference type="Pfam" id="PF10756">
    <property type="entry name" value="bPH_6"/>
    <property type="match status" value="1"/>
</dbReference>
<evidence type="ECO:0000313" key="3">
    <source>
        <dbReference type="EMBL" id="GHF38418.1"/>
    </source>
</evidence>
<reference evidence="3" key="1">
    <citation type="journal article" date="2014" name="Int. J. Syst. Evol. Microbiol.">
        <title>Complete genome sequence of Corynebacterium casei LMG S-19264T (=DSM 44701T), isolated from a smear-ripened cheese.</title>
        <authorList>
            <consortium name="US DOE Joint Genome Institute (JGI-PGF)"/>
            <person name="Walter F."/>
            <person name="Albersmeier A."/>
            <person name="Kalinowski J."/>
            <person name="Ruckert C."/>
        </authorList>
    </citation>
    <scope>NUCLEOTIDE SEQUENCE</scope>
    <source>
        <strain evidence="3">CGMCC 4.7679</strain>
    </source>
</reference>
<dbReference type="InterPro" id="IPR019692">
    <property type="entry name" value="CFP-6_PH"/>
</dbReference>
<reference evidence="3" key="2">
    <citation type="submission" date="2020-09" db="EMBL/GenBank/DDBJ databases">
        <authorList>
            <person name="Sun Q."/>
            <person name="Zhou Y."/>
        </authorList>
    </citation>
    <scope>NUCLEOTIDE SEQUENCE</scope>
    <source>
        <strain evidence="3">CGMCC 4.7679</strain>
    </source>
</reference>
<dbReference type="AlphaFoldDB" id="A0A8H9MAQ5"/>
<evidence type="ECO:0000313" key="4">
    <source>
        <dbReference type="Proteomes" id="UP000658656"/>
    </source>
</evidence>
<sequence>MSTVTDEETVVIRPRRATWVSVVLAAFLLVAFVVVAVLLRSSNTGVIFETSDQIAMVGIGVVLACGALLFATPRVRADAQGVEVRNVILLTKRYTWLEVIAVSFPDGASFARLELPEDEYLGVLAIQSVDRDHAVEAVRTLRRLHKQAWADQP</sequence>
<dbReference type="RefSeq" id="WP_373308550.1">
    <property type="nucleotide sequence ID" value="NZ_BNAV01000001.1"/>
</dbReference>
<keyword evidence="1" id="KW-0472">Membrane</keyword>
<keyword evidence="1" id="KW-0812">Transmembrane</keyword>
<dbReference type="Proteomes" id="UP000658656">
    <property type="component" value="Unassembled WGS sequence"/>
</dbReference>
<keyword evidence="4" id="KW-1185">Reference proteome</keyword>
<dbReference type="EMBL" id="BNAV01000001">
    <property type="protein sequence ID" value="GHF38418.1"/>
    <property type="molecule type" value="Genomic_DNA"/>
</dbReference>
<name>A0A8H9MAQ5_9PSEU</name>
<comment type="caution">
    <text evidence="3">The sequence shown here is derived from an EMBL/GenBank/DDBJ whole genome shotgun (WGS) entry which is preliminary data.</text>
</comment>
<evidence type="ECO:0000256" key="1">
    <source>
        <dbReference type="SAM" id="Phobius"/>
    </source>
</evidence>
<feature type="transmembrane region" description="Helical" evidence="1">
    <location>
        <begin position="53"/>
        <end position="71"/>
    </location>
</feature>
<evidence type="ECO:0000259" key="2">
    <source>
        <dbReference type="Pfam" id="PF10756"/>
    </source>
</evidence>
<keyword evidence="1" id="KW-1133">Transmembrane helix</keyword>
<protein>
    <submittedName>
        <fullName evidence="3">Membrane protein</fullName>
    </submittedName>
</protein>